<dbReference type="CDD" id="cd01949">
    <property type="entry name" value="GGDEF"/>
    <property type="match status" value="1"/>
</dbReference>
<evidence type="ECO:0008006" key="6">
    <source>
        <dbReference type="Google" id="ProtNLM"/>
    </source>
</evidence>
<dbReference type="InterPro" id="IPR029787">
    <property type="entry name" value="Nucleotide_cyclase"/>
</dbReference>
<dbReference type="PANTHER" id="PTHR44757">
    <property type="entry name" value="DIGUANYLATE CYCLASE DGCP"/>
    <property type="match status" value="1"/>
</dbReference>
<dbReference type="SUPFAM" id="SSF55785">
    <property type="entry name" value="PYP-like sensor domain (PAS domain)"/>
    <property type="match status" value="3"/>
</dbReference>
<dbReference type="SMART" id="SM00086">
    <property type="entry name" value="PAC"/>
    <property type="match status" value="2"/>
</dbReference>
<dbReference type="InterPro" id="IPR035965">
    <property type="entry name" value="PAS-like_dom_sf"/>
</dbReference>
<dbReference type="RefSeq" id="WP_189613081.1">
    <property type="nucleotide sequence ID" value="NZ_BMXR01000016.1"/>
</dbReference>
<dbReference type="AlphaFoldDB" id="A0A918KT34"/>
<dbReference type="PROSITE" id="PS50113">
    <property type="entry name" value="PAC"/>
    <property type="match status" value="1"/>
</dbReference>
<dbReference type="Pfam" id="PF00989">
    <property type="entry name" value="PAS"/>
    <property type="match status" value="1"/>
</dbReference>
<dbReference type="InterPro" id="IPR000160">
    <property type="entry name" value="GGDEF_dom"/>
</dbReference>
<dbReference type="NCBIfam" id="TIGR00254">
    <property type="entry name" value="GGDEF"/>
    <property type="match status" value="1"/>
</dbReference>
<dbReference type="Proteomes" id="UP000626148">
    <property type="component" value="Unassembled WGS sequence"/>
</dbReference>
<dbReference type="InterPro" id="IPR000700">
    <property type="entry name" value="PAS-assoc_C"/>
</dbReference>
<dbReference type="Gene3D" id="3.30.70.270">
    <property type="match status" value="1"/>
</dbReference>
<protein>
    <recommendedName>
        <fullName evidence="6">PAS domain S-box-containing protein/diguanylate cyclase (GGDEF) domain-containing protein</fullName>
    </recommendedName>
</protein>
<dbReference type="Pfam" id="PF00990">
    <property type="entry name" value="GGDEF"/>
    <property type="match status" value="1"/>
</dbReference>
<keyword evidence="5" id="KW-1185">Reference proteome</keyword>
<dbReference type="Pfam" id="PF08448">
    <property type="entry name" value="PAS_4"/>
    <property type="match status" value="1"/>
</dbReference>
<organism evidence="4 5">
    <name type="scientific">Saccharospirillum salsuginis</name>
    <dbReference type="NCBI Taxonomy" id="418750"/>
    <lineage>
        <taxon>Bacteria</taxon>
        <taxon>Pseudomonadati</taxon>
        <taxon>Pseudomonadota</taxon>
        <taxon>Gammaproteobacteria</taxon>
        <taxon>Oceanospirillales</taxon>
        <taxon>Saccharospirillaceae</taxon>
        <taxon>Saccharospirillum</taxon>
    </lineage>
</organism>
<feature type="domain" description="PAS" evidence="1">
    <location>
        <begin position="135"/>
        <end position="181"/>
    </location>
</feature>
<feature type="domain" description="PAS" evidence="1">
    <location>
        <begin position="8"/>
        <end position="79"/>
    </location>
</feature>
<evidence type="ECO:0000313" key="5">
    <source>
        <dbReference type="Proteomes" id="UP000626148"/>
    </source>
</evidence>
<name>A0A918KT34_9GAMM</name>
<dbReference type="NCBIfam" id="TIGR00229">
    <property type="entry name" value="sensory_box"/>
    <property type="match status" value="2"/>
</dbReference>
<dbReference type="Pfam" id="PF08447">
    <property type="entry name" value="PAS_3"/>
    <property type="match status" value="1"/>
</dbReference>
<dbReference type="PROSITE" id="PS50112">
    <property type="entry name" value="PAS"/>
    <property type="match status" value="2"/>
</dbReference>
<reference evidence="4" key="2">
    <citation type="submission" date="2020-09" db="EMBL/GenBank/DDBJ databases">
        <authorList>
            <person name="Sun Q."/>
            <person name="Kim S."/>
        </authorList>
    </citation>
    <scope>NUCLEOTIDE SEQUENCE</scope>
    <source>
        <strain evidence="4">KCTC 22169</strain>
    </source>
</reference>
<accession>A0A918KT34</accession>
<dbReference type="InterPro" id="IPR013655">
    <property type="entry name" value="PAS_fold_3"/>
</dbReference>
<dbReference type="PANTHER" id="PTHR44757:SF2">
    <property type="entry name" value="BIOFILM ARCHITECTURE MAINTENANCE PROTEIN MBAA"/>
    <property type="match status" value="1"/>
</dbReference>
<dbReference type="Gene3D" id="3.30.450.20">
    <property type="entry name" value="PAS domain"/>
    <property type="match status" value="3"/>
</dbReference>
<dbReference type="InterPro" id="IPR013767">
    <property type="entry name" value="PAS_fold"/>
</dbReference>
<dbReference type="EMBL" id="BMXR01000016">
    <property type="protein sequence ID" value="GGX72783.1"/>
    <property type="molecule type" value="Genomic_DNA"/>
</dbReference>
<dbReference type="InterPro" id="IPR001610">
    <property type="entry name" value="PAC"/>
</dbReference>
<feature type="domain" description="GGDEF" evidence="3">
    <location>
        <begin position="425"/>
        <end position="558"/>
    </location>
</feature>
<dbReference type="PROSITE" id="PS50887">
    <property type="entry name" value="GGDEF"/>
    <property type="match status" value="1"/>
</dbReference>
<proteinExistence type="predicted"/>
<evidence type="ECO:0000259" key="1">
    <source>
        <dbReference type="PROSITE" id="PS50112"/>
    </source>
</evidence>
<dbReference type="SUPFAM" id="SSF55073">
    <property type="entry name" value="Nucleotide cyclase"/>
    <property type="match status" value="1"/>
</dbReference>
<dbReference type="InterPro" id="IPR043128">
    <property type="entry name" value="Rev_trsase/Diguanyl_cyclase"/>
</dbReference>
<dbReference type="CDD" id="cd00130">
    <property type="entry name" value="PAS"/>
    <property type="match status" value="3"/>
</dbReference>
<gene>
    <name evidence="4" type="ORF">GCM10007392_45140</name>
</gene>
<comment type="caution">
    <text evidence="4">The sequence shown here is derived from an EMBL/GenBank/DDBJ whole genome shotgun (WGS) entry which is preliminary data.</text>
</comment>
<evidence type="ECO:0000259" key="2">
    <source>
        <dbReference type="PROSITE" id="PS50113"/>
    </source>
</evidence>
<dbReference type="SMART" id="SM00267">
    <property type="entry name" value="GGDEF"/>
    <property type="match status" value="1"/>
</dbReference>
<evidence type="ECO:0000313" key="4">
    <source>
        <dbReference type="EMBL" id="GGX72783.1"/>
    </source>
</evidence>
<evidence type="ECO:0000259" key="3">
    <source>
        <dbReference type="PROSITE" id="PS50887"/>
    </source>
</evidence>
<dbReference type="InterPro" id="IPR052155">
    <property type="entry name" value="Biofilm_reg_signaling"/>
</dbReference>
<feature type="domain" description="PAC" evidence="2">
    <location>
        <begin position="82"/>
        <end position="134"/>
    </location>
</feature>
<reference evidence="4" key="1">
    <citation type="journal article" date="2014" name="Int. J. Syst. Evol. Microbiol.">
        <title>Complete genome sequence of Corynebacterium casei LMG S-19264T (=DSM 44701T), isolated from a smear-ripened cheese.</title>
        <authorList>
            <consortium name="US DOE Joint Genome Institute (JGI-PGF)"/>
            <person name="Walter F."/>
            <person name="Albersmeier A."/>
            <person name="Kalinowski J."/>
            <person name="Ruckert C."/>
        </authorList>
    </citation>
    <scope>NUCLEOTIDE SEQUENCE</scope>
    <source>
        <strain evidence="4">KCTC 22169</strain>
    </source>
</reference>
<dbReference type="SMART" id="SM00091">
    <property type="entry name" value="PAS"/>
    <property type="match status" value="3"/>
</dbReference>
<dbReference type="InterPro" id="IPR000014">
    <property type="entry name" value="PAS"/>
</dbReference>
<sequence>MAISNNNNEDAYQLIADSMSDLVCLHDPQGIYLWVSPSARRILGYEPDEMLGKNPYSLFHPDDRERIRSGTHDPALEGAGNIYVRYRMLHRSGFYVWLESLTQPILDDVGTVVNLHTTSRDVTEQVRLERALAQSEALHRSVVNSLAEGVMSFARDGRVLTINEQASKLLELNPDNVLGRQPKDVSWRAVYLDGTEIPQTELPLFVTLSTGQSCRDFRMGLVFDDAKTKWVSVNSEPVTTEGPQADNQAAVVLTMTDISDQLRREAMLEQWSTVFRHSREPILLVDLDGIIQEANPAFGRLLQLDSSSTIGTSWSGFLQPSSGTRVHDGDLLLNAAHQGHWRGELWLRDTEGGIHATWASISALPVEPGTEHKMLVIFSDFQEKHEQEKALRIQATHDALTGLPNRLLLMDRFDMALKSAQRHGETFACFYLDLDDFKPVNDRYGHAVGDEVLKTIARRLKAILRDDDSLARLGGDEFVMLITSLNGRSAAGSVADKVLQVLTEVIPVGGRDIRVNGSLGVGLFPHHAASVDDLLHVADQAMYRAKHSGGSRWLLGGPREGLHNKNERP</sequence>
<dbReference type="InterPro" id="IPR013656">
    <property type="entry name" value="PAS_4"/>
</dbReference>